<evidence type="ECO:0000313" key="7">
    <source>
        <dbReference type="Proteomes" id="UP000019854"/>
    </source>
</evidence>
<keyword evidence="3" id="KW-0067">ATP-binding</keyword>
<dbReference type="Pfam" id="PF00749">
    <property type="entry name" value="tRNA-synt_1c"/>
    <property type="match status" value="1"/>
</dbReference>
<keyword evidence="1" id="KW-0436">Ligase</keyword>
<gene>
    <name evidence="6" type="ORF">L829_0937</name>
</gene>
<dbReference type="SUPFAM" id="SSF52374">
    <property type="entry name" value="Nucleotidylyl transferase"/>
    <property type="match status" value="1"/>
</dbReference>
<dbReference type="GO" id="GO:0006424">
    <property type="term" value="P:glutamyl-tRNA aminoacylation"/>
    <property type="evidence" value="ECO:0007669"/>
    <property type="project" value="TreeGrafter"/>
</dbReference>
<evidence type="ECO:0000256" key="4">
    <source>
        <dbReference type="ARBA" id="ARBA00023146"/>
    </source>
</evidence>
<evidence type="ECO:0000256" key="3">
    <source>
        <dbReference type="ARBA" id="ARBA00022840"/>
    </source>
</evidence>
<accession>A0A829PMM4</accession>
<dbReference type="InterPro" id="IPR001412">
    <property type="entry name" value="aa-tRNA-synth_I_CS"/>
</dbReference>
<dbReference type="PROSITE" id="PS00178">
    <property type="entry name" value="AA_TRNA_LIGASE_I"/>
    <property type="match status" value="1"/>
</dbReference>
<evidence type="ECO:0000256" key="2">
    <source>
        <dbReference type="ARBA" id="ARBA00022741"/>
    </source>
</evidence>
<dbReference type="PANTHER" id="PTHR43311">
    <property type="entry name" value="GLUTAMATE--TRNA LIGASE"/>
    <property type="match status" value="1"/>
</dbReference>
<dbReference type="GO" id="GO:0005524">
    <property type="term" value="F:ATP binding"/>
    <property type="evidence" value="ECO:0007669"/>
    <property type="project" value="UniProtKB-KW"/>
</dbReference>
<evidence type="ECO:0000259" key="5">
    <source>
        <dbReference type="Pfam" id="PF00749"/>
    </source>
</evidence>
<dbReference type="Gene3D" id="3.40.50.620">
    <property type="entry name" value="HUPs"/>
    <property type="match status" value="1"/>
</dbReference>
<dbReference type="InterPro" id="IPR020058">
    <property type="entry name" value="Glu/Gln-tRNA-synth_Ib_cat-dom"/>
</dbReference>
<proteinExistence type="predicted"/>
<sequence length="83" mass="9108">MTGAGRFAPSPSGDLHIGNLRTALLAWLLAHSTGRRFLMRVEDLDTRTSSAVAQRQLADLAAIGVRWELPVVWQSDRAPPTTR</sequence>
<dbReference type="PRINTS" id="PR00987">
    <property type="entry name" value="TRNASYNTHGLU"/>
</dbReference>
<keyword evidence="2" id="KW-0547">Nucleotide-binding</keyword>
<reference evidence="6 7" key="1">
    <citation type="submission" date="2014-01" db="EMBL/GenBank/DDBJ databases">
        <authorList>
            <person name="Zelazny A."/>
            <person name="Olivier K."/>
            <person name="Sampaio E.P."/>
            <person name="Holland S.M."/>
            <person name="Tallon L.J."/>
            <person name="Sadzewicz L.K."/>
            <person name="Sengamalay N."/>
            <person name="Fraser C.M."/>
            <person name="Hine E."/>
            <person name="Shefchek K.A."/>
            <person name="Das S.P."/>
            <person name="Shallom S.J."/>
            <person name="Agrawal S."/>
            <person name="Tettelin H."/>
        </authorList>
    </citation>
    <scope>NUCLEOTIDE SEQUENCE [LARGE SCALE GENOMIC DNA]</scope>
    <source>
        <strain evidence="6 7">MAB_030201_1075</strain>
    </source>
</reference>
<comment type="caution">
    <text evidence="6">The sequence shown here is derived from an EMBL/GenBank/DDBJ whole genome shotgun (WGS) entry which is preliminary data.</text>
</comment>
<protein>
    <submittedName>
        <fullName evidence="6">tRNA synthetases class I (E and Q), catalytic domain protein</fullName>
    </submittedName>
</protein>
<evidence type="ECO:0000313" key="6">
    <source>
        <dbReference type="EMBL" id="ETZ87391.1"/>
    </source>
</evidence>
<organism evidence="6 7">
    <name type="scientific">Mycobacteroides abscessus MAB_030201_1075</name>
    <dbReference type="NCBI Taxonomy" id="1335410"/>
    <lineage>
        <taxon>Bacteria</taxon>
        <taxon>Bacillati</taxon>
        <taxon>Actinomycetota</taxon>
        <taxon>Actinomycetes</taxon>
        <taxon>Mycobacteriales</taxon>
        <taxon>Mycobacteriaceae</taxon>
        <taxon>Mycobacteroides</taxon>
        <taxon>Mycobacteroides abscessus</taxon>
    </lineage>
</organism>
<feature type="domain" description="Glutamyl/glutaminyl-tRNA synthetase class Ib catalytic" evidence="5">
    <location>
        <begin position="6"/>
        <end position="78"/>
    </location>
</feature>
<dbReference type="InterPro" id="IPR000924">
    <property type="entry name" value="Glu/Gln-tRNA-synth"/>
</dbReference>
<dbReference type="InterPro" id="IPR049940">
    <property type="entry name" value="GluQ/Sye"/>
</dbReference>
<keyword evidence="4 6" id="KW-0030">Aminoacyl-tRNA synthetase</keyword>
<name>A0A829PMM4_9MYCO</name>
<evidence type="ECO:0000256" key="1">
    <source>
        <dbReference type="ARBA" id="ARBA00022598"/>
    </source>
</evidence>
<dbReference type="InterPro" id="IPR014729">
    <property type="entry name" value="Rossmann-like_a/b/a_fold"/>
</dbReference>
<dbReference type="GO" id="GO:0004818">
    <property type="term" value="F:glutamate-tRNA ligase activity"/>
    <property type="evidence" value="ECO:0007669"/>
    <property type="project" value="TreeGrafter"/>
</dbReference>
<dbReference type="EMBL" id="JAOX01000001">
    <property type="protein sequence ID" value="ETZ87391.1"/>
    <property type="molecule type" value="Genomic_DNA"/>
</dbReference>
<dbReference type="Proteomes" id="UP000019854">
    <property type="component" value="Unassembled WGS sequence"/>
</dbReference>
<dbReference type="PANTHER" id="PTHR43311:SF2">
    <property type="entry name" value="GLUTAMATE--TRNA LIGASE, MITOCHONDRIAL-RELATED"/>
    <property type="match status" value="1"/>
</dbReference>
<dbReference type="AlphaFoldDB" id="A0A829PMM4"/>